<dbReference type="GO" id="GO:0005524">
    <property type="term" value="F:ATP binding"/>
    <property type="evidence" value="ECO:0007669"/>
    <property type="project" value="UniProtKB-UniRule"/>
</dbReference>
<evidence type="ECO:0000256" key="8">
    <source>
        <dbReference type="HAMAP-Rule" id="MF_00692"/>
    </source>
</evidence>
<comment type="catalytic activity">
    <reaction evidence="8">
        <text>L-tyrosyl-[protein] + ATP = O-(5'-adenylyl)-L-tyrosyl-[protein] + diphosphate</text>
        <dbReference type="Rhea" id="RHEA:54288"/>
        <dbReference type="Rhea" id="RHEA-COMP:10136"/>
        <dbReference type="Rhea" id="RHEA-COMP:13846"/>
        <dbReference type="ChEBI" id="CHEBI:30616"/>
        <dbReference type="ChEBI" id="CHEBI:33019"/>
        <dbReference type="ChEBI" id="CHEBI:46858"/>
        <dbReference type="ChEBI" id="CHEBI:83624"/>
        <dbReference type="EC" id="2.7.7.108"/>
    </reaction>
</comment>
<evidence type="ECO:0000256" key="4">
    <source>
        <dbReference type="ARBA" id="ARBA00022723"/>
    </source>
</evidence>
<dbReference type="EC" id="2.7.7.108" evidence="8"/>
<dbReference type="GO" id="GO:0030145">
    <property type="term" value="F:manganese ion binding"/>
    <property type="evidence" value="ECO:0007669"/>
    <property type="project" value="UniProtKB-UniRule"/>
</dbReference>
<evidence type="ECO:0000313" key="9">
    <source>
        <dbReference type="EMBL" id="SDO30074.1"/>
    </source>
</evidence>
<feature type="binding site" evidence="8">
    <location>
        <position position="279"/>
    </location>
    <ligand>
        <name>Mg(2+)</name>
        <dbReference type="ChEBI" id="CHEBI:18420"/>
    </ligand>
</feature>
<proteinExistence type="inferred from homology"/>
<protein>
    <recommendedName>
        <fullName evidence="8">Protein nucleotidyltransferase YdiU</fullName>
        <ecNumber evidence="8">2.7.7.-</ecNumber>
    </recommendedName>
    <alternativeName>
        <fullName evidence="8">Protein adenylyltransferase YdiU</fullName>
        <ecNumber evidence="8">2.7.7.108</ecNumber>
    </alternativeName>
    <alternativeName>
        <fullName evidence="8">Protein uridylyltransferase YdiU</fullName>
        <ecNumber evidence="8">2.7.7.-</ecNumber>
    </alternativeName>
</protein>
<keyword evidence="10" id="KW-1185">Reference proteome</keyword>
<keyword evidence="3 8" id="KW-0548">Nucleotidyltransferase</keyword>
<feature type="binding site" evidence="8">
    <location>
        <position position="104"/>
    </location>
    <ligand>
        <name>ATP</name>
        <dbReference type="ChEBI" id="CHEBI:30616"/>
    </ligand>
</feature>
<dbReference type="NCBIfam" id="NF000658">
    <property type="entry name" value="PRK00029.1"/>
    <property type="match status" value="1"/>
</dbReference>
<comment type="catalytic activity">
    <reaction evidence="8">
        <text>L-histidyl-[protein] + UTP = N(tele)-(5'-uridylyl)-L-histidyl-[protein] + diphosphate</text>
        <dbReference type="Rhea" id="RHEA:83891"/>
        <dbReference type="Rhea" id="RHEA-COMP:9745"/>
        <dbReference type="Rhea" id="RHEA-COMP:20239"/>
        <dbReference type="ChEBI" id="CHEBI:29979"/>
        <dbReference type="ChEBI" id="CHEBI:33019"/>
        <dbReference type="ChEBI" id="CHEBI:46398"/>
        <dbReference type="ChEBI" id="CHEBI:233474"/>
    </reaction>
</comment>
<dbReference type="Proteomes" id="UP000183200">
    <property type="component" value="Unassembled WGS sequence"/>
</dbReference>
<organism evidence="9 10">
    <name type="scientific">Pedobacter steynii</name>
    <dbReference type="NCBI Taxonomy" id="430522"/>
    <lineage>
        <taxon>Bacteria</taxon>
        <taxon>Pseudomonadati</taxon>
        <taxon>Bacteroidota</taxon>
        <taxon>Sphingobacteriia</taxon>
        <taxon>Sphingobacteriales</taxon>
        <taxon>Sphingobacteriaceae</taxon>
        <taxon>Pedobacter</taxon>
    </lineage>
</organism>
<evidence type="ECO:0000256" key="7">
    <source>
        <dbReference type="ARBA" id="ARBA00022842"/>
    </source>
</evidence>
<keyword evidence="8" id="KW-0464">Manganese</keyword>
<dbReference type="PANTHER" id="PTHR32057">
    <property type="entry name" value="PROTEIN ADENYLYLTRANSFERASE SELO, MITOCHONDRIAL"/>
    <property type="match status" value="1"/>
</dbReference>
<gene>
    <name evidence="8" type="primary">ydiU</name>
    <name evidence="8" type="synonym">selO</name>
    <name evidence="9" type="ORF">SAMN05421820_113135</name>
</gene>
<evidence type="ECO:0000256" key="5">
    <source>
        <dbReference type="ARBA" id="ARBA00022741"/>
    </source>
</evidence>
<dbReference type="GO" id="GO:0070733">
    <property type="term" value="F:AMPylase activity"/>
    <property type="evidence" value="ECO:0007669"/>
    <property type="project" value="UniProtKB-EC"/>
</dbReference>
<comment type="cofactor">
    <cofactor evidence="8">
        <name>Mg(2+)</name>
        <dbReference type="ChEBI" id="CHEBI:18420"/>
    </cofactor>
    <cofactor evidence="8">
        <name>Mn(2+)</name>
        <dbReference type="ChEBI" id="CHEBI:29035"/>
    </cofactor>
</comment>
<keyword evidence="4 8" id="KW-0479">Metal-binding</keyword>
<dbReference type="STRING" id="430522.BFS30_14285"/>
<sequence length="518" mass="58485">MQNLSSNTFVNNFTESFEGDQSGSLQPRQTPGVFYSKVMPSPVSKPQLLAWTEDLAAELEINAPNEKDIELLGGNFVNPTMQPYAACYAGHQFGNWAGQLGDGRAITLGEWPLRSGHSWELQLKGAGMTPYSRRADGRAVLRSSVREYLMSEAMYHLGVPTTRALSLVATGDPVRRDMFYDGRPANEPGAIVMRAAPSFLRFGNFEMLAARKEYDHLRQLADWTIENFYPHITGEDKTLTWFKEVLEKTATMVVEWLRVGFVHGVMNTDNMSILGLTIDYGPFSFLDAYDPNFSPNTTDHPGLRYAFGKQHSIAYWNLGCLANAIAPLFEDTAKLVKSLENFAPVFYEKYYAMKAGKMGLDEVKGNDIELIDQFENLLATLQPDMTIFYQLLIELPEDLQDEQAIAAYFTPALYDQLNSSERELLSKNIKNYQARMALNKTSKEVAKSQMSTNNPRFILRNFLLYEAIQELEKGEDGVFKRLQAALQDPYSKDHDEFFKLRPEWANEQPGSATLSCSS</sequence>
<feature type="binding site" evidence="8">
    <location>
        <position position="136"/>
    </location>
    <ligand>
        <name>ATP</name>
        <dbReference type="ChEBI" id="CHEBI:30616"/>
    </ligand>
</feature>
<accession>A0A1H0IF82</accession>
<evidence type="ECO:0000256" key="1">
    <source>
        <dbReference type="ARBA" id="ARBA00009747"/>
    </source>
</evidence>
<keyword evidence="2 8" id="KW-0808">Transferase</keyword>
<comment type="catalytic activity">
    <reaction evidence="8">
        <text>L-threonyl-[protein] + ATP = 3-O-(5'-adenylyl)-L-threonyl-[protein] + diphosphate</text>
        <dbReference type="Rhea" id="RHEA:54292"/>
        <dbReference type="Rhea" id="RHEA-COMP:11060"/>
        <dbReference type="Rhea" id="RHEA-COMP:13847"/>
        <dbReference type="ChEBI" id="CHEBI:30013"/>
        <dbReference type="ChEBI" id="CHEBI:30616"/>
        <dbReference type="ChEBI" id="CHEBI:33019"/>
        <dbReference type="ChEBI" id="CHEBI:138113"/>
        <dbReference type="EC" id="2.7.7.108"/>
    </reaction>
</comment>
<comment type="catalytic activity">
    <reaction evidence="8">
        <text>L-seryl-[protein] + ATP = 3-O-(5'-adenylyl)-L-seryl-[protein] + diphosphate</text>
        <dbReference type="Rhea" id="RHEA:58120"/>
        <dbReference type="Rhea" id="RHEA-COMP:9863"/>
        <dbReference type="Rhea" id="RHEA-COMP:15073"/>
        <dbReference type="ChEBI" id="CHEBI:29999"/>
        <dbReference type="ChEBI" id="CHEBI:30616"/>
        <dbReference type="ChEBI" id="CHEBI:33019"/>
        <dbReference type="ChEBI" id="CHEBI:142516"/>
        <dbReference type="EC" id="2.7.7.108"/>
    </reaction>
</comment>
<name>A0A1H0IF82_9SPHI</name>
<feature type="binding site" evidence="8">
    <location>
        <position position="201"/>
    </location>
    <ligand>
        <name>ATP</name>
        <dbReference type="ChEBI" id="CHEBI:30616"/>
    </ligand>
</feature>
<feature type="binding site" evidence="8">
    <location>
        <position position="270"/>
    </location>
    <ligand>
        <name>Mg(2+)</name>
        <dbReference type="ChEBI" id="CHEBI:18420"/>
    </ligand>
</feature>
<dbReference type="HAMAP" id="MF_00692">
    <property type="entry name" value="SelO"/>
    <property type="match status" value="1"/>
</dbReference>
<feature type="binding site" evidence="8">
    <location>
        <position position="137"/>
    </location>
    <ligand>
        <name>ATP</name>
        <dbReference type="ChEBI" id="CHEBI:30616"/>
    </ligand>
</feature>
<keyword evidence="6 8" id="KW-0067">ATP-binding</keyword>
<dbReference type="EC" id="2.7.7.-" evidence="8"/>
<dbReference type="Pfam" id="PF02696">
    <property type="entry name" value="SelO"/>
    <property type="match status" value="1"/>
</dbReference>
<keyword evidence="5 8" id="KW-0547">Nucleotide-binding</keyword>
<keyword evidence="7 8" id="KW-0460">Magnesium</keyword>
<feature type="binding site" evidence="8">
    <location>
        <position position="194"/>
    </location>
    <ligand>
        <name>ATP</name>
        <dbReference type="ChEBI" id="CHEBI:30616"/>
    </ligand>
</feature>
<evidence type="ECO:0000256" key="6">
    <source>
        <dbReference type="ARBA" id="ARBA00022840"/>
    </source>
</evidence>
<dbReference type="InterPro" id="IPR003846">
    <property type="entry name" value="SelO"/>
</dbReference>
<comment type="catalytic activity">
    <reaction evidence="8">
        <text>L-tyrosyl-[protein] + UTP = O-(5'-uridylyl)-L-tyrosyl-[protein] + diphosphate</text>
        <dbReference type="Rhea" id="RHEA:83887"/>
        <dbReference type="Rhea" id="RHEA-COMP:10136"/>
        <dbReference type="Rhea" id="RHEA-COMP:20238"/>
        <dbReference type="ChEBI" id="CHEBI:33019"/>
        <dbReference type="ChEBI" id="CHEBI:46398"/>
        <dbReference type="ChEBI" id="CHEBI:46858"/>
        <dbReference type="ChEBI" id="CHEBI:90602"/>
    </reaction>
</comment>
<feature type="binding site" evidence="8">
    <location>
        <position position="101"/>
    </location>
    <ligand>
        <name>ATP</name>
        <dbReference type="ChEBI" id="CHEBI:30616"/>
    </ligand>
</feature>
<comment type="similarity">
    <text evidence="1 8">Belongs to the SELO family.</text>
</comment>
<comment type="catalytic activity">
    <reaction evidence="8">
        <text>L-seryl-[protein] + UTP = O-(5'-uridylyl)-L-seryl-[protein] + diphosphate</text>
        <dbReference type="Rhea" id="RHEA:64604"/>
        <dbReference type="Rhea" id="RHEA-COMP:9863"/>
        <dbReference type="Rhea" id="RHEA-COMP:16635"/>
        <dbReference type="ChEBI" id="CHEBI:29999"/>
        <dbReference type="ChEBI" id="CHEBI:33019"/>
        <dbReference type="ChEBI" id="CHEBI:46398"/>
        <dbReference type="ChEBI" id="CHEBI:156051"/>
    </reaction>
</comment>
<dbReference type="AlphaFoldDB" id="A0A1H0IF82"/>
<reference evidence="10" key="1">
    <citation type="submission" date="2016-10" db="EMBL/GenBank/DDBJ databases">
        <authorList>
            <person name="Varghese N."/>
            <person name="Submissions S."/>
        </authorList>
    </citation>
    <scope>NUCLEOTIDE SEQUENCE [LARGE SCALE GENOMIC DNA]</scope>
    <source>
        <strain evidence="10">DSM 19110</strain>
    </source>
</reference>
<dbReference type="PANTHER" id="PTHR32057:SF14">
    <property type="entry name" value="PROTEIN ADENYLYLTRANSFERASE SELO, MITOCHONDRIAL"/>
    <property type="match status" value="1"/>
</dbReference>
<comment type="function">
    <text evidence="8">Nucleotidyltransferase involved in the post-translational modification of proteins. It can catalyze the addition of adenosine monophosphate (AMP) or uridine monophosphate (UMP) to a protein, resulting in modifications known as AMPylation and UMPylation.</text>
</comment>
<feature type="binding site" evidence="8">
    <location>
        <position position="279"/>
    </location>
    <ligand>
        <name>ATP</name>
        <dbReference type="ChEBI" id="CHEBI:30616"/>
    </ligand>
</feature>
<evidence type="ECO:0000256" key="3">
    <source>
        <dbReference type="ARBA" id="ARBA00022695"/>
    </source>
</evidence>
<dbReference type="OrthoDB" id="9773505at2"/>
<feature type="active site" description="Proton acceptor" evidence="8">
    <location>
        <position position="269"/>
    </location>
</feature>
<dbReference type="RefSeq" id="WP_074612329.1">
    <property type="nucleotide sequence ID" value="NZ_FNGY01000013.1"/>
</dbReference>
<dbReference type="EMBL" id="FNGY01000013">
    <property type="protein sequence ID" value="SDO30074.1"/>
    <property type="molecule type" value="Genomic_DNA"/>
</dbReference>
<evidence type="ECO:0000313" key="10">
    <source>
        <dbReference type="Proteomes" id="UP000183200"/>
    </source>
</evidence>
<feature type="binding site" evidence="8">
    <location>
        <position position="103"/>
    </location>
    <ligand>
        <name>ATP</name>
        <dbReference type="ChEBI" id="CHEBI:30616"/>
    </ligand>
</feature>
<evidence type="ECO:0000256" key="2">
    <source>
        <dbReference type="ARBA" id="ARBA00022679"/>
    </source>
</evidence>
<feature type="binding site" evidence="8">
    <location>
        <position position="124"/>
    </location>
    <ligand>
        <name>ATP</name>
        <dbReference type="ChEBI" id="CHEBI:30616"/>
    </ligand>
</feature>
<dbReference type="GO" id="GO:0000287">
    <property type="term" value="F:magnesium ion binding"/>
    <property type="evidence" value="ECO:0007669"/>
    <property type="project" value="UniProtKB-UniRule"/>
</dbReference>